<dbReference type="Pfam" id="PF09587">
    <property type="entry name" value="PGA_cap"/>
    <property type="match status" value="1"/>
</dbReference>
<comment type="caution">
    <text evidence="3">The sequence shown here is derived from an EMBL/GenBank/DDBJ whole genome shotgun (WGS) entry which is preliminary data.</text>
</comment>
<sequence>MLKVHQPVCVIEGAIILAGDVIITESVSSSLGRDEFLFQDSLQDMLRNDTFFGNFEGAIIEKHNSSYVDNPKRFLFHAAPATLSFFKTHFGTCIFSFANNHCFDYGVSGLEETIKNLKQASIAGIGLGRNKHEAVAPYVVALRKLNVAFVALTDLLPEVAYASPNQPGAAQLTKETLVSAIQDARSVADIVIVSLHTIADLSQAFSFWPDYHQTAMARLAIDCGADIVVGHQPHGLQLIERYRNKIIFHSLGAFIYDPALSSTFPPSHRLWPATQIYGGGLVRLSFCQRGLHDYSVIPTNITGAGIKLALVTGSRYRQFLAKAMKAYASGGLLFHSSLGV</sequence>
<proteinExistence type="inferred from homology"/>
<evidence type="ECO:0000313" key="4">
    <source>
        <dbReference type="Proteomes" id="UP000034107"/>
    </source>
</evidence>
<dbReference type="InterPro" id="IPR052169">
    <property type="entry name" value="CW_Biosynth-Accessory"/>
</dbReference>
<comment type="similarity">
    <text evidence="1">Belongs to the CapA family.</text>
</comment>
<dbReference type="AlphaFoldDB" id="A0A0G1NKB8"/>
<gene>
    <name evidence="3" type="ORF">UX31_C0022G0006</name>
</gene>
<evidence type="ECO:0000256" key="1">
    <source>
        <dbReference type="ARBA" id="ARBA00005662"/>
    </source>
</evidence>
<dbReference type="SMART" id="SM00854">
    <property type="entry name" value="PGA_cap"/>
    <property type="match status" value="1"/>
</dbReference>
<evidence type="ECO:0000259" key="2">
    <source>
        <dbReference type="SMART" id="SM00854"/>
    </source>
</evidence>
<dbReference type="PANTHER" id="PTHR33393">
    <property type="entry name" value="POLYGLUTAMINE SYNTHESIS ACCESSORY PROTEIN RV0574C-RELATED"/>
    <property type="match status" value="1"/>
</dbReference>
<evidence type="ECO:0000313" key="3">
    <source>
        <dbReference type="EMBL" id="KKU21049.1"/>
    </source>
</evidence>
<feature type="domain" description="Capsule synthesis protein CapA" evidence="2">
    <location>
        <begin position="14"/>
        <end position="258"/>
    </location>
</feature>
<dbReference type="InterPro" id="IPR019079">
    <property type="entry name" value="Capsule_synth_CapA"/>
</dbReference>
<name>A0A0G1NKB8_9BACT</name>
<dbReference type="Proteomes" id="UP000034107">
    <property type="component" value="Unassembled WGS sequence"/>
</dbReference>
<accession>A0A0G1NKB8</accession>
<dbReference type="EMBL" id="LCLS01000022">
    <property type="protein sequence ID" value="KKU21049.1"/>
    <property type="molecule type" value="Genomic_DNA"/>
</dbReference>
<protein>
    <submittedName>
        <fullName evidence="3">Capsule synthesis protein, CapA</fullName>
    </submittedName>
</protein>
<dbReference type="InterPro" id="IPR029052">
    <property type="entry name" value="Metallo-depent_PP-like"/>
</dbReference>
<dbReference type="PANTHER" id="PTHR33393:SF11">
    <property type="entry name" value="POLYGLUTAMINE SYNTHESIS ACCESSORY PROTEIN RV0574C-RELATED"/>
    <property type="match status" value="1"/>
</dbReference>
<dbReference type="Gene3D" id="3.60.21.10">
    <property type="match status" value="1"/>
</dbReference>
<organism evidence="3 4">
    <name type="scientific">Candidatus Nomurabacteria bacterium GW2011_GWA1_46_11</name>
    <dbReference type="NCBI Taxonomy" id="1618732"/>
    <lineage>
        <taxon>Bacteria</taxon>
        <taxon>Candidatus Nomuraibacteriota</taxon>
    </lineage>
</organism>
<dbReference type="SUPFAM" id="SSF56300">
    <property type="entry name" value="Metallo-dependent phosphatases"/>
    <property type="match status" value="1"/>
</dbReference>
<reference evidence="3 4" key="1">
    <citation type="journal article" date="2015" name="Nature">
        <title>rRNA introns, odd ribosomes, and small enigmatic genomes across a large radiation of phyla.</title>
        <authorList>
            <person name="Brown C.T."/>
            <person name="Hug L.A."/>
            <person name="Thomas B.C."/>
            <person name="Sharon I."/>
            <person name="Castelle C.J."/>
            <person name="Singh A."/>
            <person name="Wilkins M.J."/>
            <person name="Williams K.H."/>
            <person name="Banfield J.F."/>
        </authorList>
    </citation>
    <scope>NUCLEOTIDE SEQUENCE [LARGE SCALE GENOMIC DNA]</scope>
</reference>